<feature type="compositionally biased region" description="Low complexity" evidence="1">
    <location>
        <begin position="38"/>
        <end position="48"/>
    </location>
</feature>
<dbReference type="SUPFAM" id="SSF54160">
    <property type="entry name" value="Chromo domain-like"/>
    <property type="match status" value="1"/>
</dbReference>
<protein>
    <recommendedName>
        <fullName evidence="2">Tet-like 2OG-Fe(II) oxygenase domain-containing protein</fullName>
    </recommendedName>
</protein>
<feature type="region of interest" description="Disordered" evidence="1">
    <location>
        <begin position="25"/>
        <end position="63"/>
    </location>
</feature>
<dbReference type="EMBL" id="SDIL01000250">
    <property type="protein sequence ID" value="RXK34643.1"/>
    <property type="molecule type" value="Genomic_DNA"/>
</dbReference>
<accession>A0A4Q1BFF4</accession>
<feature type="region of interest" description="Disordered" evidence="1">
    <location>
        <begin position="138"/>
        <end position="181"/>
    </location>
</feature>
<dbReference type="VEuPathDB" id="FungiDB:TREMEDRAFT_59332"/>
<dbReference type="CDD" id="cd00024">
    <property type="entry name" value="CD_CSD"/>
    <property type="match status" value="1"/>
</dbReference>
<evidence type="ECO:0000313" key="4">
    <source>
        <dbReference type="Proteomes" id="UP000289152"/>
    </source>
</evidence>
<gene>
    <name evidence="3" type="ORF">M231_08101</name>
</gene>
<feature type="domain" description="Tet-like 2OG-Fe(II) oxygenase" evidence="2">
    <location>
        <begin position="419"/>
        <end position="602"/>
    </location>
</feature>
<dbReference type="Pfam" id="PF20515">
    <property type="entry name" value="2OG-FeII_Oxy_6"/>
    <property type="match status" value="1"/>
</dbReference>
<feature type="compositionally biased region" description="Acidic residues" evidence="1">
    <location>
        <begin position="145"/>
        <end position="158"/>
    </location>
</feature>
<keyword evidence="4" id="KW-1185">Reference proteome</keyword>
<dbReference type="Proteomes" id="UP000289152">
    <property type="component" value="Unassembled WGS sequence"/>
</dbReference>
<sequence length="644" mass="73174">MSSVESSPLSSAGLPTPEPVIEYGTETEAESQAETEVETITISSGTETEGTDIKEMESEDSVSETEFLKATEDSSVRYDVDFIHDYNRKTKRWLVHWSGFPCEDDSWEPLSVFDRPYTLIYLYHKQSAVPLPSFVPPMPTSLNLEQEEEAQEEEEKEQEEEKKKEKEKEKEERKRKRAYGEHVDDLPKMRDEFAKKEKYTSEEEKGEFKTFEHQYDNAYEALDAALEVALEARKKLEDTVTSEGHSNSISGLLEGTTPVTRRTHTQRRAYHHSLIITARHEAHLQTPSAYLPQLLGLDHVGEDIILHLCQPDPSRLHVINNIITTNLHNPNCKGFISLPEITKALRDNHLSPLIQLRAGFNILVDKTKGEEGEVFGVVYYRNLKHLSQSSKNEALNIMRVVDLISRTNNNIIKTNGASHAKESKAIPHGVMAEYGWRNSFVPGEGITRYKPKQGKGDQLEEIDLEMPKVADYFDRRFKILFQAAFNATQRHAEDNHIPRFDVQAIDSGLWKNTPGANMFSTTRGGFSNTPHQDRDTSPFNIGLFFAGAVREGRFSGDLSRVSKQLHGGEFWWPELGVVVGHAPTDGWAEVVWRGPTDLHGTLSCWLHEGAQFSEVDRWGSSCQITGAFQNSVRLMRERRDSRLM</sequence>
<dbReference type="InParanoid" id="A0A4Q1BFF4"/>
<evidence type="ECO:0000259" key="2">
    <source>
        <dbReference type="Pfam" id="PF20515"/>
    </source>
</evidence>
<evidence type="ECO:0000256" key="1">
    <source>
        <dbReference type="SAM" id="MobiDB-lite"/>
    </source>
</evidence>
<feature type="compositionally biased region" description="Polar residues" evidence="1">
    <location>
        <begin position="1"/>
        <end position="10"/>
    </location>
</feature>
<comment type="caution">
    <text evidence="3">The sequence shown here is derived from an EMBL/GenBank/DDBJ whole genome shotgun (WGS) entry which is preliminary data.</text>
</comment>
<feature type="compositionally biased region" description="Acidic residues" evidence="1">
    <location>
        <begin position="25"/>
        <end position="37"/>
    </location>
</feature>
<name>A0A4Q1BFF4_TREME</name>
<reference evidence="3 4" key="1">
    <citation type="submission" date="2016-06" db="EMBL/GenBank/DDBJ databases">
        <title>Evolution of pathogenesis and genome organization in the Tremellales.</title>
        <authorList>
            <person name="Cuomo C."/>
            <person name="Litvintseva A."/>
            <person name="Heitman J."/>
            <person name="Chen Y."/>
            <person name="Sun S."/>
            <person name="Springer D."/>
            <person name="Dromer F."/>
            <person name="Young S."/>
            <person name="Zeng Q."/>
            <person name="Chapman S."/>
            <person name="Gujja S."/>
            <person name="Saif S."/>
            <person name="Birren B."/>
        </authorList>
    </citation>
    <scope>NUCLEOTIDE SEQUENCE [LARGE SCALE GENOMIC DNA]</scope>
    <source>
        <strain evidence="3 4">ATCC 28783</strain>
    </source>
</reference>
<dbReference type="Gene3D" id="2.40.50.40">
    <property type="match status" value="1"/>
</dbReference>
<feature type="region of interest" description="Disordered" evidence="1">
    <location>
        <begin position="1"/>
        <end position="20"/>
    </location>
</feature>
<proteinExistence type="predicted"/>
<dbReference type="InterPro" id="IPR046798">
    <property type="entry name" value="2OG-FeII_Oxy_6"/>
</dbReference>
<evidence type="ECO:0000313" key="3">
    <source>
        <dbReference type="EMBL" id="RXK34643.1"/>
    </source>
</evidence>
<feature type="compositionally biased region" description="Basic and acidic residues" evidence="1">
    <location>
        <begin position="159"/>
        <end position="181"/>
    </location>
</feature>
<dbReference type="InterPro" id="IPR016197">
    <property type="entry name" value="Chromo-like_dom_sf"/>
</dbReference>
<dbReference type="OrthoDB" id="3132747at2759"/>
<organism evidence="3 4">
    <name type="scientific">Tremella mesenterica</name>
    <name type="common">Jelly fungus</name>
    <dbReference type="NCBI Taxonomy" id="5217"/>
    <lineage>
        <taxon>Eukaryota</taxon>
        <taxon>Fungi</taxon>
        <taxon>Dikarya</taxon>
        <taxon>Basidiomycota</taxon>
        <taxon>Agaricomycotina</taxon>
        <taxon>Tremellomycetes</taxon>
        <taxon>Tremellales</taxon>
        <taxon>Tremellaceae</taxon>
        <taxon>Tremella</taxon>
    </lineage>
</organism>
<dbReference type="AlphaFoldDB" id="A0A4Q1BFF4"/>